<gene>
    <name evidence="2" type="ORF">EDD29_4951</name>
</gene>
<dbReference type="Pfam" id="PF19054">
    <property type="entry name" value="DUF5753"/>
    <property type="match status" value="1"/>
</dbReference>
<comment type="caution">
    <text evidence="2">The sequence shown here is derived from an EMBL/GenBank/DDBJ whole genome shotgun (WGS) entry which is preliminary data.</text>
</comment>
<dbReference type="SUPFAM" id="SSF47413">
    <property type="entry name" value="lambda repressor-like DNA-binding domains"/>
    <property type="match status" value="1"/>
</dbReference>
<dbReference type="Pfam" id="PF13560">
    <property type="entry name" value="HTH_31"/>
    <property type="match status" value="1"/>
</dbReference>
<dbReference type="AlphaFoldDB" id="A0A3N1D1G3"/>
<name>A0A3N1D1G3_9ACTN</name>
<evidence type="ECO:0000313" key="3">
    <source>
        <dbReference type="Proteomes" id="UP000272400"/>
    </source>
</evidence>
<dbReference type="CDD" id="cd00093">
    <property type="entry name" value="HTH_XRE"/>
    <property type="match status" value="1"/>
</dbReference>
<keyword evidence="3" id="KW-1185">Reference proteome</keyword>
<evidence type="ECO:0000259" key="1">
    <source>
        <dbReference type="PROSITE" id="PS50943"/>
    </source>
</evidence>
<dbReference type="InterPro" id="IPR010982">
    <property type="entry name" value="Lambda_DNA-bd_dom_sf"/>
</dbReference>
<proteinExistence type="predicted"/>
<dbReference type="RefSeq" id="WP_123666645.1">
    <property type="nucleotide sequence ID" value="NZ_RJKE01000001.1"/>
</dbReference>
<reference evidence="2 3" key="1">
    <citation type="submission" date="2018-11" db="EMBL/GenBank/DDBJ databases">
        <title>Sequencing the genomes of 1000 actinobacteria strains.</title>
        <authorList>
            <person name="Klenk H.-P."/>
        </authorList>
    </citation>
    <scope>NUCLEOTIDE SEQUENCE [LARGE SCALE GENOMIC DNA]</scope>
    <source>
        <strain evidence="2 3">DSM 44254</strain>
    </source>
</reference>
<dbReference type="EMBL" id="RJKE01000001">
    <property type="protein sequence ID" value="ROO87352.1"/>
    <property type="molecule type" value="Genomic_DNA"/>
</dbReference>
<dbReference type="SMART" id="SM00530">
    <property type="entry name" value="HTH_XRE"/>
    <property type="match status" value="1"/>
</dbReference>
<feature type="domain" description="HTH cro/C1-type" evidence="1">
    <location>
        <begin position="22"/>
        <end position="78"/>
    </location>
</feature>
<dbReference type="Proteomes" id="UP000272400">
    <property type="component" value="Unassembled WGS sequence"/>
</dbReference>
<dbReference type="InterPro" id="IPR043917">
    <property type="entry name" value="DUF5753"/>
</dbReference>
<dbReference type="InterPro" id="IPR001387">
    <property type="entry name" value="Cro/C1-type_HTH"/>
</dbReference>
<evidence type="ECO:0000313" key="2">
    <source>
        <dbReference type="EMBL" id="ROO87352.1"/>
    </source>
</evidence>
<dbReference type="Gene3D" id="1.10.260.40">
    <property type="entry name" value="lambda repressor-like DNA-binding domains"/>
    <property type="match status" value="1"/>
</dbReference>
<dbReference type="GO" id="GO:0003677">
    <property type="term" value="F:DNA binding"/>
    <property type="evidence" value="ECO:0007669"/>
    <property type="project" value="InterPro"/>
</dbReference>
<dbReference type="PROSITE" id="PS50943">
    <property type="entry name" value="HTH_CROC1"/>
    <property type="match status" value="1"/>
</dbReference>
<organism evidence="2 3">
    <name type="scientific">Actinocorallia herbida</name>
    <dbReference type="NCBI Taxonomy" id="58109"/>
    <lineage>
        <taxon>Bacteria</taxon>
        <taxon>Bacillati</taxon>
        <taxon>Actinomycetota</taxon>
        <taxon>Actinomycetes</taxon>
        <taxon>Streptosporangiales</taxon>
        <taxon>Thermomonosporaceae</taxon>
        <taxon>Actinocorallia</taxon>
    </lineage>
</organism>
<protein>
    <submittedName>
        <fullName evidence="2">Helix-turn-helix protein</fullName>
    </submittedName>
</protein>
<sequence>MAGNREPLDPRESMWHWLAFQLRYLRESNELTLDQVGALIAAAKSTVSNIEAGRLRIDERQAFRLDQRYGTGFLLQLLLYYARMNHTPAWIEQYTKYEAEARVLKVYSGSTIPGPLQTEGYMRGLLATGVAADDAEKVAARIARQEALLCREDPPWIWVLMDEAAIKNPIGGRQALRDQLKHLLDLTEGPRISVRILSEECGGHPGVSGIFRIISLETREVAYAGAQKGGRLIEEPLEVREFELAFDRIGGVALNQVMSQALIEKRLKEL</sequence>
<accession>A0A3N1D1G3</accession>
<dbReference type="OrthoDB" id="3355929at2"/>